<evidence type="ECO:0000256" key="5">
    <source>
        <dbReference type="ARBA" id="ARBA00038359"/>
    </source>
</evidence>
<feature type="region of interest" description="Disordered" evidence="6">
    <location>
        <begin position="253"/>
        <end position="276"/>
    </location>
</feature>
<evidence type="ECO:0000256" key="7">
    <source>
        <dbReference type="SAM" id="Phobius"/>
    </source>
</evidence>
<evidence type="ECO:0000256" key="6">
    <source>
        <dbReference type="SAM" id="MobiDB-lite"/>
    </source>
</evidence>
<dbReference type="GO" id="GO:0016020">
    <property type="term" value="C:membrane"/>
    <property type="evidence" value="ECO:0007669"/>
    <property type="project" value="UniProtKB-SubCell"/>
</dbReference>
<protein>
    <recommendedName>
        <fullName evidence="8">Rhodopsin domain-containing protein</fullName>
    </recommendedName>
</protein>
<evidence type="ECO:0000313" key="10">
    <source>
        <dbReference type="Proteomes" id="UP000800092"/>
    </source>
</evidence>
<dbReference type="AlphaFoldDB" id="A0A6A6HIH1"/>
<comment type="subcellular location">
    <subcellularLocation>
        <location evidence="1">Membrane</location>
        <topology evidence="1">Multi-pass membrane protein</topology>
    </subcellularLocation>
</comment>
<feature type="transmembrane region" description="Helical" evidence="7">
    <location>
        <begin position="42"/>
        <end position="59"/>
    </location>
</feature>
<dbReference type="Proteomes" id="UP000800092">
    <property type="component" value="Unassembled WGS sequence"/>
</dbReference>
<dbReference type="PANTHER" id="PTHR33048">
    <property type="entry name" value="PTH11-LIKE INTEGRAL MEMBRANE PROTEIN (AFU_ORTHOLOGUE AFUA_5G11245)"/>
    <property type="match status" value="1"/>
</dbReference>
<sequence length="325" mass="35591">MIAGSRTHSVGSHSPPHLGPEAYSYLDEHQVLTEKLETSFDLIQIVTLMTLKLAVLFFYRRIFQGRAFNIASWTLIGVAVAWAVTFFVAILAACRTHLYTNFESLGALKMKCVDTFVVLICLAVFDVIVDLAILIMPIPLVLALKMPMRRKVAVILTLMVGALAIACGITRMALFAEILGPQVLTQPTVGGLPADDLVGVVSVLMFWGMLEMGVGMVAICLPTLRPIFLGWSPETVLRNVRSALSLRSIGSSKRSRYSNDDSKGFRGKMESQTSLTKDIPPLYPDVHAHHEAYALGPINSANNAQHTRAGEVRVNRELTQSVDVV</sequence>
<keyword evidence="3 7" id="KW-1133">Transmembrane helix</keyword>
<feature type="compositionally biased region" description="Basic and acidic residues" evidence="6">
    <location>
        <begin position="257"/>
        <end position="269"/>
    </location>
</feature>
<dbReference type="PANTHER" id="PTHR33048:SF157">
    <property type="entry name" value="INTEGRAL MEMBRANE PROTEIN"/>
    <property type="match status" value="1"/>
</dbReference>
<dbReference type="EMBL" id="ML991779">
    <property type="protein sequence ID" value="KAF2237619.1"/>
    <property type="molecule type" value="Genomic_DNA"/>
</dbReference>
<name>A0A6A6HIH1_VIRVR</name>
<feature type="transmembrane region" description="Helical" evidence="7">
    <location>
        <begin position="113"/>
        <end position="142"/>
    </location>
</feature>
<evidence type="ECO:0000313" key="9">
    <source>
        <dbReference type="EMBL" id="KAF2237619.1"/>
    </source>
</evidence>
<dbReference type="InterPro" id="IPR049326">
    <property type="entry name" value="Rhodopsin_dom_fungi"/>
</dbReference>
<dbReference type="Pfam" id="PF20684">
    <property type="entry name" value="Fung_rhodopsin"/>
    <property type="match status" value="1"/>
</dbReference>
<accession>A0A6A6HIH1</accession>
<comment type="similarity">
    <text evidence="5">Belongs to the SAT4 family.</text>
</comment>
<evidence type="ECO:0000256" key="2">
    <source>
        <dbReference type="ARBA" id="ARBA00022692"/>
    </source>
</evidence>
<dbReference type="OrthoDB" id="5393606at2759"/>
<evidence type="ECO:0000256" key="1">
    <source>
        <dbReference type="ARBA" id="ARBA00004141"/>
    </source>
</evidence>
<gene>
    <name evidence="9" type="ORF">EV356DRAFT_510579</name>
</gene>
<dbReference type="InterPro" id="IPR052337">
    <property type="entry name" value="SAT4-like"/>
</dbReference>
<keyword evidence="2 7" id="KW-0812">Transmembrane</keyword>
<reference evidence="9" key="1">
    <citation type="journal article" date="2020" name="Stud. Mycol.">
        <title>101 Dothideomycetes genomes: a test case for predicting lifestyles and emergence of pathogens.</title>
        <authorList>
            <person name="Haridas S."/>
            <person name="Albert R."/>
            <person name="Binder M."/>
            <person name="Bloem J."/>
            <person name="Labutti K."/>
            <person name="Salamov A."/>
            <person name="Andreopoulos B."/>
            <person name="Baker S."/>
            <person name="Barry K."/>
            <person name="Bills G."/>
            <person name="Bluhm B."/>
            <person name="Cannon C."/>
            <person name="Castanera R."/>
            <person name="Culley D."/>
            <person name="Daum C."/>
            <person name="Ezra D."/>
            <person name="Gonzalez J."/>
            <person name="Henrissat B."/>
            <person name="Kuo A."/>
            <person name="Liang C."/>
            <person name="Lipzen A."/>
            <person name="Lutzoni F."/>
            <person name="Magnuson J."/>
            <person name="Mondo S."/>
            <person name="Nolan M."/>
            <person name="Ohm R."/>
            <person name="Pangilinan J."/>
            <person name="Park H.-J."/>
            <person name="Ramirez L."/>
            <person name="Alfaro M."/>
            <person name="Sun H."/>
            <person name="Tritt A."/>
            <person name="Yoshinaga Y."/>
            <person name="Zwiers L.-H."/>
            <person name="Turgeon B."/>
            <person name="Goodwin S."/>
            <person name="Spatafora J."/>
            <person name="Crous P."/>
            <person name="Grigoriev I."/>
        </authorList>
    </citation>
    <scope>NUCLEOTIDE SEQUENCE</scope>
    <source>
        <strain evidence="9">Tuck. ex Michener</strain>
    </source>
</reference>
<evidence type="ECO:0000256" key="4">
    <source>
        <dbReference type="ARBA" id="ARBA00023136"/>
    </source>
</evidence>
<feature type="transmembrane region" description="Helical" evidence="7">
    <location>
        <begin position="71"/>
        <end position="93"/>
    </location>
</feature>
<keyword evidence="4 7" id="KW-0472">Membrane</keyword>
<feature type="domain" description="Rhodopsin" evidence="8">
    <location>
        <begin position="41"/>
        <end position="228"/>
    </location>
</feature>
<proteinExistence type="inferred from homology"/>
<feature type="transmembrane region" description="Helical" evidence="7">
    <location>
        <begin position="154"/>
        <end position="178"/>
    </location>
</feature>
<evidence type="ECO:0000256" key="3">
    <source>
        <dbReference type="ARBA" id="ARBA00022989"/>
    </source>
</evidence>
<evidence type="ECO:0000259" key="8">
    <source>
        <dbReference type="Pfam" id="PF20684"/>
    </source>
</evidence>
<feature type="transmembrane region" description="Helical" evidence="7">
    <location>
        <begin position="198"/>
        <end position="221"/>
    </location>
</feature>
<keyword evidence="10" id="KW-1185">Reference proteome</keyword>
<organism evidence="9 10">
    <name type="scientific">Viridothelium virens</name>
    <name type="common">Speckled blister lichen</name>
    <name type="synonym">Trypethelium virens</name>
    <dbReference type="NCBI Taxonomy" id="1048519"/>
    <lineage>
        <taxon>Eukaryota</taxon>
        <taxon>Fungi</taxon>
        <taxon>Dikarya</taxon>
        <taxon>Ascomycota</taxon>
        <taxon>Pezizomycotina</taxon>
        <taxon>Dothideomycetes</taxon>
        <taxon>Dothideomycetes incertae sedis</taxon>
        <taxon>Trypetheliales</taxon>
        <taxon>Trypetheliaceae</taxon>
        <taxon>Viridothelium</taxon>
    </lineage>
</organism>